<dbReference type="Proteomes" id="UP000827460">
    <property type="component" value="Segment"/>
</dbReference>
<evidence type="ECO:0000313" key="2">
    <source>
        <dbReference type="Proteomes" id="UP000827460"/>
    </source>
</evidence>
<gene>
    <name evidence="1" type="ORF">SOPHRITA_136</name>
</gene>
<accession>A0AAE8YXP8</accession>
<proteinExistence type="predicted"/>
<protein>
    <submittedName>
        <fullName evidence="1">Uncharacterized protein</fullName>
    </submittedName>
</protein>
<name>A0AAE8YXP8_9CAUD</name>
<keyword evidence="2" id="KW-1185">Reference proteome</keyword>
<organism evidence="1 2">
    <name type="scientific">Bacillus phage vB_BanS_Sophrita</name>
    <dbReference type="NCBI Taxonomy" id="2894790"/>
    <lineage>
        <taxon>Viruses</taxon>
        <taxon>Duplodnaviria</taxon>
        <taxon>Heunggongvirae</taxon>
        <taxon>Uroviricota</taxon>
        <taxon>Caudoviricetes</taxon>
        <taxon>Joanripponvirinae</taxon>
        <taxon>Sophritavirus</taxon>
        <taxon>Sophritavirus sophrita</taxon>
    </lineage>
</organism>
<evidence type="ECO:0000313" key="1">
    <source>
        <dbReference type="EMBL" id="UGO50727.1"/>
    </source>
</evidence>
<reference evidence="1" key="1">
    <citation type="submission" date="2021-10" db="EMBL/GenBank/DDBJ databases">
        <authorList>
            <person name="Lavering E.D."/>
            <person name="James R."/>
            <person name="Fairholm J.D."/>
            <person name="Ogilvie B.H."/>
            <person name="Thurgood T.L."/>
            <person name="Robison R.A."/>
            <person name="Grose J.H."/>
        </authorList>
    </citation>
    <scope>NUCLEOTIDE SEQUENCE</scope>
</reference>
<sequence>MKVKRSVWDLYSLDYWYKFWTRVHVRAHHMDVQRMYERMRKKEFDEMMKKNLIHERYPQFGNATNEDDLIVEVVHAEAHFGKKVKVISHPKYYKDCFENNPNPKESSYYRSVAGINIELSTLVDTYILEFEEKE</sequence>
<dbReference type="EMBL" id="OK499991">
    <property type="protein sequence ID" value="UGO50727.1"/>
    <property type="molecule type" value="Genomic_DNA"/>
</dbReference>